<reference evidence="1" key="1">
    <citation type="submission" date="2021-03" db="EMBL/GenBank/DDBJ databases">
        <authorList>
            <consortium name="DOE Joint Genome Institute"/>
            <person name="Ahrendt S."/>
            <person name="Looney B.P."/>
            <person name="Miyauchi S."/>
            <person name="Morin E."/>
            <person name="Drula E."/>
            <person name="Courty P.E."/>
            <person name="Chicoki N."/>
            <person name="Fauchery L."/>
            <person name="Kohler A."/>
            <person name="Kuo A."/>
            <person name="Labutti K."/>
            <person name="Pangilinan J."/>
            <person name="Lipzen A."/>
            <person name="Riley R."/>
            <person name="Andreopoulos W."/>
            <person name="He G."/>
            <person name="Johnson J."/>
            <person name="Barry K.W."/>
            <person name="Grigoriev I.V."/>
            <person name="Nagy L."/>
            <person name="Hibbett D."/>
            <person name="Henrissat B."/>
            <person name="Matheny P.B."/>
            <person name="Labbe J."/>
            <person name="Martin F."/>
        </authorList>
    </citation>
    <scope>NUCLEOTIDE SEQUENCE</scope>
    <source>
        <strain evidence="1">HHB10654</strain>
    </source>
</reference>
<dbReference type="EMBL" id="MU277191">
    <property type="protein sequence ID" value="KAI0066978.1"/>
    <property type="molecule type" value="Genomic_DNA"/>
</dbReference>
<dbReference type="Proteomes" id="UP000814140">
    <property type="component" value="Unassembled WGS sequence"/>
</dbReference>
<reference evidence="1" key="2">
    <citation type="journal article" date="2022" name="New Phytol.">
        <title>Evolutionary transition to the ectomycorrhizal habit in the genomes of a hyperdiverse lineage of mushroom-forming fungi.</title>
        <authorList>
            <person name="Looney B."/>
            <person name="Miyauchi S."/>
            <person name="Morin E."/>
            <person name="Drula E."/>
            <person name="Courty P.E."/>
            <person name="Kohler A."/>
            <person name="Kuo A."/>
            <person name="LaButti K."/>
            <person name="Pangilinan J."/>
            <person name="Lipzen A."/>
            <person name="Riley R."/>
            <person name="Andreopoulos W."/>
            <person name="He G."/>
            <person name="Johnson J."/>
            <person name="Nolan M."/>
            <person name="Tritt A."/>
            <person name="Barry K.W."/>
            <person name="Grigoriev I.V."/>
            <person name="Nagy L.G."/>
            <person name="Hibbett D."/>
            <person name="Henrissat B."/>
            <person name="Matheny P.B."/>
            <person name="Labbe J."/>
            <person name="Martin F.M."/>
        </authorList>
    </citation>
    <scope>NUCLEOTIDE SEQUENCE</scope>
    <source>
        <strain evidence="1">HHB10654</strain>
    </source>
</reference>
<sequence length="545" mass="61230">MAGVQPTFYVPFPSTINASVFSPSNAIHVVQENKTVSYGLALGLSVLFLVRWLLSPYRKLPPGPSGYPIIGSVLELRSQQWLKFTEWKKTYGDVVYLNAAGQPMVILNSQKVAADLLDRRAGIYSDRPTNVVASDIMTGGLLVVFTRYGDIWRRMRKAAHEGLNKGVVRDFHETQTTEAVLLANGGLAEPMQWDKHLRRTAASMVLSVVYDQPTIKDEQDPRVKDINDFVQRLTRAAYPGAHFVEFFPWMVYIPSRFAKWKRVAEEWYKKDSAMFEGLFESVKVNVAKGDEHPSLCATLIKDSERHQLSMRENSWLAGTMYAAGAETTSAVMSWWSLAMLAYPETQKRAQAELDAVVGRTRMPTFADLPHLPYIRAMVKEALRWRPVDPVGLPHRSIEDDWYEGMFIPAGTICIANVWHLNRDPEIYGADAHHFNPARHLDAKGELAPGPADTKEESHVTYGFGRRLCVGRHVANNSLFIDIAIMLWASNIERVKGPDGKPVPLDVDGFVEDGLVVRPIPFDVHITPRFPEAPALLASEKELRGH</sequence>
<comment type="caution">
    <text evidence="1">The sequence shown here is derived from an EMBL/GenBank/DDBJ whole genome shotgun (WGS) entry which is preliminary data.</text>
</comment>
<keyword evidence="2" id="KW-1185">Reference proteome</keyword>
<accession>A0ACB8TEU7</accession>
<evidence type="ECO:0000313" key="2">
    <source>
        <dbReference type="Proteomes" id="UP000814140"/>
    </source>
</evidence>
<organism evidence="1 2">
    <name type="scientific">Artomyces pyxidatus</name>
    <dbReference type="NCBI Taxonomy" id="48021"/>
    <lineage>
        <taxon>Eukaryota</taxon>
        <taxon>Fungi</taxon>
        <taxon>Dikarya</taxon>
        <taxon>Basidiomycota</taxon>
        <taxon>Agaricomycotina</taxon>
        <taxon>Agaricomycetes</taxon>
        <taxon>Russulales</taxon>
        <taxon>Auriscalpiaceae</taxon>
        <taxon>Artomyces</taxon>
    </lineage>
</organism>
<evidence type="ECO:0000313" key="1">
    <source>
        <dbReference type="EMBL" id="KAI0066978.1"/>
    </source>
</evidence>
<gene>
    <name evidence="1" type="ORF">BV25DRAFT_1988053</name>
</gene>
<name>A0ACB8TEU7_9AGAM</name>
<proteinExistence type="predicted"/>
<protein>
    <submittedName>
        <fullName evidence="1">Cytochrome P450</fullName>
    </submittedName>
</protein>